<dbReference type="PANTHER" id="PTHR33180:SF31">
    <property type="entry name" value="POLYPROTEIN PROTEIN"/>
    <property type="match status" value="1"/>
</dbReference>
<dbReference type="AlphaFoldDB" id="A0A9J5W5T6"/>
<gene>
    <name evidence="3" type="ORF">H5410_060648</name>
</gene>
<evidence type="ECO:0000313" key="4">
    <source>
        <dbReference type="Proteomes" id="UP000824120"/>
    </source>
</evidence>
<sequence length="417" mass="46052">MHSGRISDPRRYSRLPLTQDYGLRCGRAPSVTPALPIVPPPRLLNRLKGDDLWTIIEEKLLSLEGLEGKYPDVLETLRCHGFEQFTQPRDPYIPSWVREFYTAYGELVPKNKKKARLVVALMISDTTPRWIDTEAPIEKRHMNIASRIWFGFISNTIMPSQDESILLHLKAVFLGSIMARRRIDLGLLTAQEMVMRAEQKLTSLSFSVLITELCRCVGVPRDPANDIEVIPSSSTNIWCINAEFTREEVDKRRAAPTDTTPEVNVDSLPAEASSPTLASEPSGIPAHSSSSSQAPGASSSFQPVRITQAMILKMAQLAYSADVRATRLERHGESSELTALKDEIMSLRKDVDYLNSTDFTSLLETVEDRDAPETSRIPPATTGDVHGDGTASYRDGCEAGDPYIAGEASTADSNGCS</sequence>
<comment type="caution">
    <text evidence="3">The sequence shown here is derived from an EMBL/GenBank/DDBJ whole genome shotgun (WGS) entry which is preliminary data.</text>
</comment>
<dbReference type="InterPro" id="IPR046796">
    <property type="entry name" value="Transposase_32_dom"/>
</dbReference>
<dbReference type="Proteomes" id="UP000824120">
    <property type="component" value="Chromosome 12"/>
</dbReference>
<dbReference type="PANTHER" id="PTHR33180">
    <property type="entry name" value="PHOTOSYSTEM II CP43 REACTION CENTER PROTEIN"/>
    <property type="match status" value="1"/>
</dbReference>
<protein>
    <recommendedName>
        <fullName evidence="2">Putative plant transposon protein domain-containing protein</fullName>
    </recommendedName>
</protein>
<evidence type="ECO:0000259" key="2">
    <source>
        <dbReference type="Pfam" id="PF20167"/>
    </source>
</evidence>
<keyword evidence="4" id="KW-1185">Reference proteome</keyword>
<dbReference type="EMBL" id="JACXVP010000012">
    <property type="protein sequence ID" value="KAG5570882.1"/>
    <property type="molecule type" value="Genomic_DNA"/>
</dbReference>
<reference evidence="3 4" key="1">
    <citation type="submission" date="2020-09" db="EMBL/GenBank/DDBJ databases">
        <title>De no assembly of potato wild relative species, Solanum commersonii.</title>
        <authorList>
            <person name="Cho K."/>
        </authorList>
    </citation>
    <scope>NUCLEOTIDE SEQUENCE [LARGE SCALE GENOMIC DNA]</scope>
    <source>
        <strain evidence="3">LZ3.2</strain>
        <tissue evidence="3">Leaf</tissue>
    </source>
</reference>
<feature type="region of interest" description="Disordered" evidence="1">
    <location>
        <begin position="249"/>
        <end position="300"/>
    </location>
</feature>
<feature type="region of interest" description="Disordered" evidence="1">
    <location>
        <begin position="367"/>
        <end position="417"/>
    </location>
</feature>
<accession>A0A9J5W5T6</accession>
<name>A0A9J5W5T6_SOLCO</name>
<feature type="non-terminal residue" evidence="3">
    <location>
        <position position="1"/>
    </location>
</feature>
<evidence type="ECO:0000256" key="1">
    <source>
        <dbReference type="SAM" id="MobiDB-lite"/>
    </source>
</evidence>
<evidence type="ECO:0000313" key="3">
    <source>
        <dbReference type="EMBL" id="KAG5570882.1"/>
    </source>
</evidence>
<proteinExistence type="predicted"/>
<feature type="domain" description="Putative plant transposon protein" evidence="2">
    <location>
        <begin position="80"/>
        <end position="220"/>
    </location>
</feature>
<feature type="compositionally biased region" description="Low complexity" evidence="1">
    <location>
        <begin position="279"/>
        <end position="300"/>
    </location>
</feature>
<dbReference type="OrthoDB" id="1306244at2759"/>
<dbReference type="Pfam" id="PF20167">
    <property type="entry name" value="Transposase_32"/>
    <property type="match status" value="1"/>
</dbReference>
<organism evidence="3 4">
    <name type="scientific">Solanum commersonii</name>
    <name type="common">Commerson's wild potato</name>
    <name type="synonym">Commerson's nightshade</name>
    <dbReference type="NCBI Taxonomy" id="4109"/>
    <lineage>
        <taxon>Eukaryota</taxon>
        <taxon>Viridiplantae</taxon>
        <taxon>Streptophyta</taxon>
        <taxon>Embryophyta</taxon>
        <taxon>Tracheophyta</taxon>
        <taxon>Spermatophyta</taxon>
        <taxon>Magnoliopsida</taxon>
        <taxon>eudicotyledons</taxon>
        <taxon>Gunneridae</taxon>
        <taxon>Pentapetalae</taxon>
        <taxon>asterids</taxon>
        <taxon>lamiids</taxon>
        <taxon>Solanales</taxon>
        <taxon>Solanaceae</taxon>
        <taxon>Solanoideae</taxon>
        <taxon>Solaneae</taxon>
        <taxon>Solanum</taxon>
    </lineage>
</organism>